<gene>
    <name evidence="2" type="ORF">LzC2_40590</name>
</gene>
<evidence type="ECO:0008006" key="4">
    <source>
        <dbReference type="Google" id="ProtNLM"/>
    </source>
</evidence>
<name>A0ABX1VJ42_9PLAN</name>
<keyword evidence="3" id="KW-1185">Reference proteome</keyword>
<dbReference type="EMBL" id="WTPX01000238">
    <property type="protein sequence ID" value="NNJ27948.1"/>
    <property type="molecule type" value="Genomic_DNA"/>
</dbReference>
<dbReference type="Proteomes" id="UP000609651">
    <property type="component" value="Unassembled WGS sequence"/>
</dbReference>
<protein>
    <recommendedName>
        <fullName evidence="4">Transmembrane protein</fullName>
    </recommendedName>
</protein>
<evidence type="ECO:0000256" key="1">
    <source>
        <dbReference type="SAM" id="Phobius"/>
    </source>
</evidence>
<comment type="caution">
    <text evidence="2">The sequence shown here is derived from an EMBL/GenBank/DDBJ whole genome shotgun (WGS) entry which is preliminary data.</text>
</comment>
<proteinExistence type="predicted"/>
<feature type="transmembrane region" description="Helical" evidence="1">
    <location>
        <begin position="17"/>
        <end position="38"/>
    </location>
</feature>
<reference evidence="2 3" key="1">
    <citation type="journal article" date="2020" name="Syst. Appl. Microbiol.">
        <title>Alienimonas chondri sp. nov., a novel planctomycete isolated from the biofilm of the red alga Chondrus crispus.</title>
        <authorList>
            <person name="Vitorino I."/>
            <person name="Albuquerque L."/>
            <person name="Wiegand S."/>
            <person name="Kallscheuer N."/>
            <person name="da Costa M.S."/>
            <person name="Lobo-da-Cunha A."/>
            <person name="Jogler C."/>
            <person name="Lage O.M."/>
        </authorList>
    </citation>
    <scope>NUCLEOTIDE SEQUENCE [LARGE SCALE GENOMIC DNA]</scope>
    <source>
        <strain evidence="2 3">LzC2</strain>
    </source>
</reference>
<feature type="transmembrane region" description="Helical" evidence="1">
    <location>
        <begin position="70"/>
        <end position="91"/>
    </location>
</feature>
<evidence type="ECO:0000313" key="3">
    <source>
        <dbReference type="Proteomes" id="UP000609651"/>
    </source>
</evidence>
<accession>A0ABX1VJ42</accession>
<keyword evidence="1" id="KW-1133">Transmembrane helix</keyword>
<feature type="transmembrane region" description="Helical" evidence="1">
    <location>
        <begin position="97"/>
        <end position="119"/>
    </location>
</feature>
<keyword evidence="1" id="KW-0812">Transmembrane</keyword>
<keyword evidence="1" id="KW-0472">Membrane</keyword>
<organism evidence="2 3">
    <name type="scientific">Alienimonas chondri</name>
    <dbReference type="NCBI Taxonomy" id="2681879"/>
    <lineage>
        <taxon>Bacteria</taxon>
        <taxon>Pseudomonadati</taxon>
        <taxon>Planctomycetota</taxon>
        <taxon>Planctomycetia</taxon>
        <taxon>Planctomycetales</taxon>
        <taxon>Planctomycetaceae</taxon>
        <taxon>Alienimonas</taxon>
    </lineage>
</organism>
<sequence>MAFQPIADRSLPTALKVVGALFLIAGFWALFGMILSLLPGHARHVRLDFNVICIAVGQGLLRLRPGWRTCALVILWVGFVALPVHGLFLLAESRDTPPIGGLLLDACYFALVLWQYCVLTRPDVRRLFGVADRRTGGPTHSRRWIDPV</sequence>
<evidence type="ECO:0000313" key="2">
    <source>
        <dbReference type="EMBL" id="NNJ27948.1"/>
    </source>
</evidence>